<name>A0ABX8CLK8_9NOCA</name>
<sequence length="137" mass="14685">MAAKTGAEIHWSAGGFEPTGDADGLTGSISVRAGSETEPHRATAAMRRIIQDFPELAANYWTVSPVHSDSLGGNPYSSLAPSLTHMDRRPRFPDAVVDYTIRTRNGPGIAVLVGGCPESGREVSPEAEPFARQYERC</sequence>
<dbReference type="RefSeq" id="WP_213555096.1">
    <property type="nucleotide sequence ID" value="NZ_JBHZDI010000034.1"/>
</dbReference>
<reference evidence="2 3" key="1">
    <citation type="submission" date="2021-04" db="EMBL/GenBank/DDBJ databases">
        <title>Nocardia tengchongensis.</title>
        <authorList>
            <person name="Zhuang k."/>
            <person name="Ran Y."/>
            <person name="Li W."/>
        </authorList>
    </citation>
    <scope>NUCLEOTIDE SEQUENCE [LARGE SCALE GENOMIC DNA]</scope>
    <source>
        <strain evidence="2 3">CFH S0057</strain>
    </source>
</reference>
<proteinExistence type="predicted"/>
<dbReference type="Proteomes" id="UP000683310">
    <property type="component" value="Chromosome"/>
</dbReference>
<evidence type="ECO:0000313" key="2">
    <source>
        <dbReference type="EMBL" id="QVI19060.1"/>
    </source>
</evidence>
<accession>A0ABX8CLK8</accession>
<evidence type="ECO:0000313" key="3">
    <source>
        <dbReference type="Proteomes" id="UP000683310"/>
    </source>
</evidence>
<gene>
    <name evidence="2" type="ORF">KHQ06_21590</name>
</gene>
<keyword evidence="3" id="KW-1185">Reference proteome</keyword>
<protein>
    <submittedName>
        <fullName evidence="2">Uncharacterized protein</fullName>
    </submittedName>
</protein>
<feature type="region of interest" description="Disordered" evidence="1">
    <location>
        <begin position="1"/>
        <end position="40"/>
    </location>
</feature>
<dbReference type="EMBL" id="CP074371">
    <property type="protein sequence ID" value="QVI19060.1"/>
    <property type="molecule type" value="Genomic_DNA"/>
</dbReference>
<organism evidence="2 3">
    <name type="scientific">Nocardia tengchongensis</name>
    <dbReference type="NCBI Taxonomy" id="2055889"/>
    <lineage>
        <taxon>Bacteria</taxon>
        <taxon>Bacillati</taxon>
        <taxon>Actinomycetota</taxon>
        <taxon>Actinomycetes</taxon>
        <taxon>Mycobacteriales</taxon>
        <taxon>Nocardiaceae</taxon>
        <taxon>Nocardia</taxon>
    </lineage>
</organism>
<evidence type="ECO:0000256" key="1">
    <source>
        <dbReference type="SAM" id="MobiDB-lite"/>
    </source>
</evidence>